<dbReference type="GO" id="GO:0019031">
    <property type="term" value="C:viral envelope"/>
    <property type="evidence" value="ECO:0007669"/>
    <property type="project" value="InterPro"/>
</dbReference>
<feature type="transmembrane region" description="Helical" evidence="1">
    <location>
        <begin position="181"/>
        <end position="204"/>
    </location>
</feature>
<sequence length="265" mass="29642">MKCYVRSERSSTGTHITSALSTFLLLCACCVSTFKTASATDVGGFSSNSTLWSSFKNHIISDSYVVNISICGALDISNNTHWLTPCNYSQFKQDCLDGNGTFKKNENKCNHSSCFLQHYTGQNINYTRVILETYLATPLFTHLLSYYAATTAAGLDFLYFAGLALTAVYYQSPAFLTFSPLALIFLVVFVRRLVLNCMALRYAWTRHTNFIIDQNGRLFVNHDDVLIADKDGVKVGSQKVKVAKVILGGREACLLRQAHVEEWTW</sequence>
<protein>
    <submittedName>
        <fullName evidence="2">GP5 protein</fullName>
    </submittedName>
</protein>
<evidence type="ECO:0000313" key="3">
    <source>
        <dbReference type="Proteomes" id="UP000171565"/>
    </source>
</evidence>
<dbReference type="Pfam" id="PF00951">
    <property type="entry name" value="Arteri_Gl"/>
    <property type="match status" value="1"/>
</dbReference>
<gene>
    <name evidence="2" type="primary">ORF5</name>
</gene>
<reference evidence="2 3" key="1">
    <citation type="submission" date="2014-11" db="EMBL/GenBank/DDBJ databases">
        <authorList>
            <consortium name="USAID EPT PREDICT program"/>
            <person name="Ng T.F.F."/>
            <person name="LeBreton M."/>
            <person name="Schneider B.S."/>
            <person name="Gillis A."/>
            <person name="Tamoufe U."/>
            <person name="Diffo L.D.D."/>
            <person name="Takuo J.M."/>
            <person name="Kondov N.O."/>
            <person name="Coffey L."/>
            <person name="Wolfe N.D."/>
            <person name="Delwart E."/>
        </authorList>
    </citation>
    <scope>NUCLEOTIDE SEQUENCE [LARGE SCALE GENOMIC DNA]</scope>
    <source>
        <strain evidence="2">PREDICT-06530</strain>
    </source>
</reference>
<dbReference type="KEGG" id="vg:23631997"/>
<dbReference type="InterPro" id="IPR001332">
    <property type="entry name" value="Arteri_GP5"/>
</dbReference>
<organism evidence="2 3">
    <name type="scientific">DeBrazza's monkey arterivirus</name>
    <dbReference type="NCBI Taxonomy" id="1965063"/>
    <lineage>
        <taxon>Viruses</taxon>
        <taxon>Riboviria</taxon>
        <taxon>Orthornavirae</taxon>
        <taxon>Pisuviricota</taxon>
        <taxon>Pisoniviricetes</taxon>
        <taxon>Nidovirales</taxon>
        <taxon>Arnidovirineae</taxon>
        <taxon>Arteriviridae</taxon>
        <taxon>Simarterivirinae</taxon>
        <taxon>Iotaarterivirus</taxon>
        <taxon>Debiartevirus</taxon>
        <taxon>Iotaarterivirus debrazmo</taxon>
    </lineage>
</organism>
<proteinExistence type="predicted"/>
<keyword evidence="3" id="KW-1185">Reference proteome</keyword>
<dbReference type="RefSeq" id="YP_009121781.1">
    <property type="nucleotide sequence ID" value="NC_026509.1"/>
</dbReference>
<evidence type="ECO:0000313" key="2">
    <source>
        <dbReference type="EMBL" id="AJI43734.1"/>
    </source>
</evidence>
<dbReference type="OrthoDB" id="13508at10239"/>
<dbReference type="Proteomes" id="UP000171565">
    <property type="component" value="Segment"/>
</dbReference>
<name>A0A0B6CCJ5_9NIDO</name>
<reference evidence="2 3" key="2">
    <citation type="submission" date="2015-02" db="EMBL/GenBank/DDBJ databases">
        <title>Virome of African Animals.</title>
        <authorList>
            <person name="Ng T.F.F."/>
            <person name="LeBreton M."/>
            <person name="Schneider B.S."/>
            <person name="Gillis A."/>
            <person name="Tamoufe U."/>
            <person name="Diffo L.D.D."/>
            <person name="Takuo J.M."/>
            <person name="Kondov N.O."/>
            <person name="Coffey L."/>
            <person name="Wolfe N.D."/>
            <person name="Delwart E."/>
        </authorList>
    </citation>
    <scope>NUCLEOTIDE SEQUENCE [LARGE SCALE GENOMIC DNA]</scope>
    <source>
        <strain evidence="2">PREDICT-06530</strain>
    </source>
</reference>
<dbReference type="PROSITE" id="PS51257">
    <property type="entry name" value="PROKAR_LIPOPROTEIN"/>
    <property type="match status" value="1"/>
</dbReference>
<dbReference type="EMBL" id="KP126831">
    <property type="protein sequence ID" value="AJI43734.1"/>
    <property type="molecule type" value="Genomic_RNA"/>
</dbReference>
<keyword evidence="1" id="KW-0812">Transmembrane</keyword>
<dbReference type="GeneID" id="23631997"/>
<keyword evidence="1" id="KW-1133">Transmembrane helix</keyword>
<accession>A0A0B6CCJ5</accession>
<evidence type="ECO:0000256" key="1">
    <source>
        <dbReference type="SAM" id="Phobius"/>
    </source>
</evidence>
<feature type="transmembrane region" description="Helical" evidence="1">
    <location>
        <begin position="144"/>
        <end position="169"/>
    </location>
</feature>
<keyword evidence="1" id="KW-0472">Membrane</keyword>